<protein>
    <submittedName>
        <fullName evidence="2">Polygalacturonase inhibitor-like protein</fullName>
    </submittedName>
</protein>
<accession>Q5ULZ7</accession>
<feature type="non-terminal residue" evidence="2">
    <location>
        <position position="50"/>
    </location>
</feature>
<feature type="compositionally biased region" description="Basic and acidic residues" evidence="1">
    <location>
        <begin position="19"/>
        <end position="33"/>
    </location>
</feature>
<evidence type="ECO:0000313" key="2">
    <source>
        <dbReference type="EMBL" id="AAV33457.1"/>
    </source>
</evidence>
<dbReference type="EMBL" id="AY679598">
    <property type="protein sequence ID" value="AAV33457.1"/>
    <property type="molecule type" value="mRNA"/>
</dbReference>
<organism evidence="2">
    <name type="scientific">Fragaria ananassa</name>
    <name type="common">Strawberry</name>
    <name type="synonym">Fragaria chiloensis x Fragaria virginiana</name>
    <dbReference type="NCBI Taxonomy" id="3747"/>
    <lineage>
        <taxon>Eukaryota</taxon>
        <taxon>Viridiplantae</taxon>
        <taxon>Streptophyta</taxon>
        <taxon>Embryophyta</taxon>
        <taxon>Tracheophyta</taxon>
        <taxon>Spermatophyta</taxon>
        <taxon>Magnoliopsida</taxon>
        <taxon>eudicotyledons</taxon>
        <taxon>Gunneridae</taxon>
        <taxon>Pentapetalae</taxon>
        <taxon>rosids</taxon>
        <taxon>fabids</taxon>
        <taxon>Rosales</taxon>
        <taxon>Rosaceae</taxon>
        <taxon>Rosoideae</taxon>
        <taxon>Potentilleae</taxon>
        <taxon>Fragariinae</taxon>
        <taxon>Fragaria</taxon>
    </lineage>
</organism>
<sequence length="50" mass="5754">ARLLTRLVPGPHLGFDTGQPRKHEGSVDTQPRRERYFRRVTYDPVPPGLI</sequence>
<dbReference type="AlphaFoldDB" id="Q5ULZ7"/>
<feature type="region of interest" description="Disordered" evidence="1">
    <location>
        <begin position="1"/>
        <end position="33"/>
    </location>
</feature>
<reference evidence="2" key="1">
    <citation type="journal article" date="2006" name="Int. J. Hortic. Sci.">
        <title>Identification of ripening-related genes in strawberry fruit by cDNA-AFLP.</title>
        <authorList>
            <person name="Balogh A."/>
            <person name="Koncz T."/>
            <person name="Tisza V."/>
            <person name="Kiss E."/>
            <person name="Heszky L."/>
        </authorList>
    </citation>
    <scope>NUCLEOTIDE SEQUENCE</scope>
    <source>
        <tissue evidence="2">Receptacle</tissue>
    </source>
</reference>
<feature type="non-terminal residue" evidence="2">
    <location>
        <position position="1"/>
    </location>
</feature>
<name>Q5ULZ7_FRAAN</name>
<proteinExistence type="evidence at transcript level"/>
<evidence type="ECO:0000256" key="1">
    <source>
        <dbReference type="SAM" id="MobiDB-lite"/>
    </source>
</evidence>